<feature type="transmembrane region" description="Helical" evidence="1">
    <location>
        <begin position="128"/>
        <end position="148"/>
    </location>
</feature>
<organism evidence="2 3">
    <name type="scientific">Gangjinia marincola</name>
    <dbReference type="NCBI Taxonomy" id="578463"/>
    <lineage>
        <taxon>Bacteria</taxon>
        <taxon>Pseudomonadati</taxon>
        <taxon>Bacteroidota</taxon>
        <taxon>Flavobacteriia</taxon>
        <taxon>Flavobacteriales</taxon>
        <taxon>Flavobacteriaceae</taxon>
        <taxon>Gangjinia</taxon>
    </lineage>
</organism>
<dbReference type="EMBL" id="BAAAFG010000002">
    <property type="protein sequence ID" value="GAA0871249.1"/>
    <property type="molecule type" value="Genomic_DNA"/>
</dbReference>
<feature type="transmembrane region" description="Helical" evidence="1">
    <location>
        <begin position="62"/>
        <end position="82"/>
    </location>
</feature>
<feature type="transmembrane region" description="Helical" evidence="1">
    <location>
        <begin position="310"/>
        <end position="330"/>
    </location>
</feature>
<feature type="transmembrane region" description="Helical" evidence="1">
    <location>
        <begin position="168"/>
        <end position="185"/>
    </location>
</feature>
<feature type="transmembrane region" description="Helical" evidence="1">
    <location>
        <begin position="97"/>
        <end position="116"/>
    </location>
</feature>
<name>A0ABP3XPR7_9FLAO</name>
<dbReference type="RefSeq" id="WP_343763161.1">
    <property type="nucleotide sequence ID" value="NZ_BAAAFG010000002.1"/>
</dbReference>
<feature type="transmembrane region" description="Helical" evidence="1">
    <location>
        <begin position="286"/>
        <end position="304"/>
    </location>
</feature>
<keyword evidence="1" id="KW-1133">Transmembrane helix</keyword>
<feature type="transmembrane region" description="Helical" evidence="1">
    <location>
        <begin position="342"/>
        <end position="361"/>
    </location>
</feature>
<gene>
    <name evidence="2" type="ORF">GCM10009117_03950</name>
</gene>
<feature type="transmembrane region" description="Helical" evidence="1">
    <location>
        <begin position="197"/>
        <end position="214"/>
    </location>
</feature>
<protein>
    <recommendedName>
        <fullName evidence="4">HTTM domain-containing protein</fullName>
    </recommendedName>
</protein>
<proteinExistence type="predicted"/>
<evidence type="ECO:0000313" key="3">
    <source>
        <dbReference type="Proteomes" id="UP001500507"/>
    </source>
</evidence>
<feature type="transmembrane region" description="Helical" evidence="1">
    <location>
        <begin position="263"/>
        <end position="281"/>
    </location>
</feature>
<accession>A0ABP3XPR7</accession>
<evidence type="ECO:0008006" key="4">
    <source>
        <dbReference type="Google" id="ProtNLM"/>
    </source>
</evidence>
<evidence type="ECO:0000313" key="2">
    <source>
        <dbReference type="EMBL" id="GAA0871249.1"/>
    </source>
</evidence>
<feature type="transmembrane region" description="Helical" evidence="1">
    <location>
        <begin position="20"/>
        <end position="41"/>
    </location>
</feature>
<evidence type="ECO:0000256" key="1">
    <source>
        <dbReference type="SAM" id="Phobius"/>
    </source>
</evidence>
<dbReference type="Proteomes" id="UP001500507">
    <property type="component" value="Unassembled WGS sequence"/>
</dbReference>
<keyword evidence="1" id="KW-0812">Transmembrane</keyword>
<sequence length="532" mass="61992">MATYSDTSLRSSPYSWFKGLGFQLLIVFLIILFQYALYAFFQMPLKESYYSNSFLVLRVKEFGLKYILAFVLLFTGAVYLEFSSSKPREHVVGLSRYIYIAVVVIQTYTIAVMDYNHYFDQWYMIDRIILVLLSILAIWRPVLLPFYILQLVLLTSQLEFPNIIGYDSTHKSLVIPLLLCFWLFASSKKVLTYRLPSYVYTIIVISIICTWYLQAGMAKFELNWQNDNDLYYLLAASHDAGWLYTIPTESLIALGELVTKNHIVIQYLGLIIELILPLVIFLNRRIAIVCFFAFICFHGLVFALSGIFFWQWMVIEGIIIYVLVSNSAFAKQFFQLKNAVTYYFLLLLIPTFVYVIKLAWLDCGYLNAYTFFVKNAEGETKKLDTSFFAPYDVGFAKNRFTYTLDGNFISNTLGQCRDAEVINIIKAWQSEGNEKSTAQIIDYRDQKGRKYFNVDKAQRFNYFLKEFTTNKLRYDPKFISNVDVPLHMAQGENQQNISFDNATELMVLYQEKAILPNFEEYIVSSDTLRIKL</sequence>
<reference evidence="3" key="1">
    <citation type="journal article" date="2019" name="Int. J. Syst. Evol. Microbiol.">
        <title>The Global Catalogue of Microorganisms (GCM) 10K type strain sequencing project: providing services to taxonomists for standard genome sequencing and annotation.</title>
        <authorList>
            <consortium name="The Broad Institute Genomics Platform"/>
            <consortium name="The Broad Institute Genome Sequencing Center for Infectious Disease"/>
            <person name="Wu L."/>
            <person name="Ma J."/>
        </authorList>
    </citation>
    <scope>NUCLEOTIDE SEQUENCE [LARGE SCALE GENOMIC DNA]</scope>
    <source>
        <strain evidence="3">JCM 16082</strain>
    </source>
</reference>
<keyword evidence="1" id="KW-0472">Membrane</keyword>
<comment type="caution">
    <text evidence="2">The sequence shown here is derived from an EMBL/GenBank/DDBJ whole genome shotgun (WGS) entry which is preliminary data.</text>
</comment>
<keyword evidence="3" id="KW-1185">Reference proteome</keyword>